<dbReference type="EMBL" id="BSYR01000020">
    <property type="protein sequence ID" value="GMI84619.1"/>
    <property type="molecule type" value="Genomic_DNA"/>
</dbReference>
<dbReference type="InterPro" id="IPR011989">
    <property type="entry name" value="ARM-like"/>
</dbReference>
<dbReference type="Pfam" id="PF04564">
    <property type="entry name" value="U-box"/>
    <property type="match status" value="1"/>
</dbReference>
<keyword evidence="9" id="KW-1185">Reference proteome</keyword>
<dbReference type="GO" id="GO:0061630">
    <property type="term" value="F:ubiquitin protein ligase activity"/>
    <property type="evidence" value="ECO:0007669"/>
    <property type="project" value="UniProtKB-EC"/>
</dbReference>
<dbReference type="CDD" id="cd16664">
    <property type="entry name" value="RING-Ubox_PUB"/>
    <property type="match status" value="1"/>
</dbReference>
<evidence type="ECO:0000313" key="9">
    <source>
        <dbReference type="Proteomes" id="UP001165190"/>
    </source>
</evidence>
<dbReference type="InterPro" id="IPR045210">
    <property type="entry name" value="RING-Ubox_PUB"/>
</dbReference>
<dbReference type="PANTHER" id="PTHR23315:SF265">
    <property type="entry name" value="U-BOX DOMAIN-CONTAINING PROTEIN 46-RELATED"/>
    <property type="match status" value="1"/>
</dbReference>
<dbReference type="OrthoDB" id="10064100at2759"/>
<organism evidence="8 9">
    <name type="scientific">Hibiscus trionum</name>
    <name type="common">Flower of an hour</name>
    <dbReference type="NCBI Taxonomy" id="183268"/>
    <lineage>
        <taxon>Eukaryota</taxon>
        <taxon>Viridiplantae</taxon>
        <taxon>Streptophyta</taxon>
        <taxon>Embryophyta</taxon>
        <taxon>Tracheophyta</taxon>
        <taxon>Spermatophyta</taxon>
        <taxon>Magnoliopsida</taxon>
        <taxon>eudicotyledons</taxon>
        <taxon>Gunneridae</taxon>
        <taxon>Pentapetalae</taxon>
        <taxon>rosids</taxon>
        <taxon>malvids</taxon>
        <taxon>Malvales</taxon>
        <taxon>Malvaceae</taxon>
        <taxon>Malvoideae</taxon>
        <taxon>Hibiscus</taxon>
    </lineage>
</organism>
<dbReference type="SUPFAM" id="SSF57850">
    <property type="entry name" value="RING/U-box"/>
    <property type="match status" value="1"/>
</dbReference>
<dbReference type="InterPro" id="IPR016024">
    <property type="entry name" value="ARM-type_fold"/>
</dbReference>
<evidence type="ECO:0000256" key="3">
    <source>
        <dbReference type="ARBA" id="ARBA00012483"/>
    </source>
</evidence>
<dbReference type="Proteomes" id="UP001165190">
    <property type="component" value="Unassembled WGS sequence"/>
</dbReference>
<evidence type="ECO:0000256" key="1">
    <source>
        <dbReference type="ARBA" id="ARBA00000900"/>
    </source>
</evidence>
<dbReference type="PANTHER" id="PTHR23315">
    <property type="entry name" value="U BOX DOMAIN-CONTAINING"/>
    <property type="match status" value="1"/>
</dbReference>
<comment type="caution">
    <text evidence="8">The sequence shown here is derived from an EMBL/GenBank/DDBJ whole genome shotgun (WGS) entry which is preliminary data.</text>
</comment>
<name>A0A9W7M1H4_HIBTR</name>
<feature type="domain" description="U-box" evidence="7">
    <location>
        <begin position="60"/>
        <end position="134"/>
    </location>
</feature>
<dbReference type="EC" id="2.3.2.27" evidence="3"/>
<evidence type="ECO:0000313" key="8">
    <source>
        <dbReference type="EMBL" id="GMI84619.1"/>
    </source>
</evidence>
<keyword evidence="6" id="KW-0175">Coiled coil</keyword>
<evidence type="ECO:0000256" key="4">
    <source>
        <dbReference type="ARBA" id="ARBA00022679"/>
    </source>
</evidence>
<dbReference type="SMART" id="SM00504">
    <property type="entry name" value="Ubox"/>
    <property type="match status" value="1"/>
</dbReference>
<evidence type="ECO:0000259" key="7">
    <source>
        <dbReference type="PROSITE" id="PS51698"/>
    </source>
</evidence>
<dbReference type="AlphaFoldDB" id="A0A9W7M1H4"/>
<sequence length="444" mass="48749">MAGGGGNEAELKKELESVVKKMVEEDDYGVEKIVEAIRILTRLTESKLKNPAGLRLDDTTLSESFKCPISGKIMGDPVVLASGQTYDRPYIENWLNQGNLTCFQSRQVLPHTILTPNRLVRELISHWCRVSGVAIPEPPQDLRGLVTDRDRDLLNSLLEKMSSSLSDKKEAAKELRRLTQALQSNRLAFCELPDAISRLLSPLSEGNVETHPDLQEDLITTVLNVSSHDNNKKAVAENPVVLPLLIESTKFGTMETRKNAVAALSTLSELDSNKLIIGKSGAPMALLQVLYGGHPSAMKEVASAIFNLCLIDENKTDFIEIDAVKVMMHKINNSILVDELLGILALLSMHPSAVKQLSEDDTVHCLTRIIRQSDSGVTKENCVIILCAVCSEKPGLLEVLLFDEVENRTLTELAARGTERARLMTNDLLVQIIDALSNSLSAAP</sequence>
<dbReference type="InterPro" id="IPR003613">
    <property type="entry name" value="Ubox_domain"/>
</dbReference>
<feature type="coiled-coil region" evidence="6">
    <location>
        <begin position="158"/>
        <end position="188"/>
    </location>
</feature>
<comment type="pathway">
    <text evidence="2">Protein modification; protein ubiquitination.</text>
</comment>
<gene>
    <name evidence="8" type="ORF">HRI_002131200</name>
</gene>
<comment type="catalytic activity">
    <reaction evidence="1">
        <text>S-ubiquitinyl-[E2 ubiquitin-conjugating enzyme]-L-cysteine + [acceptor protein]-L-lysine = [E2 ubiquitin-conjugating enzyme]-L-cysteine + N(6)-ubiquitinyl-[acceptor protein]-L-lysine.</text>
        <dbReference type="EC" id="2.3.2.27"/>
    </reaction>
</comment>
<dbReference type="Gene3D" id="1.25.10.10">
    <property type="entry name" value="Leucine-rich Repeat Variant"/>
    <property type="match status" value="1"/>
</dbReference>
<protein>
    <recommendedName>
        <fullName evidence="3">RING-type E3 ubiquitin transferase</fullName>
        <ecNumber evidence="3">2.3.2.27</ecNumber>
    </recommendedName>
</protein>
<dbReference type="PROSITE" id="PS51698">
    <property type="entry name" value="U_BOX"/>
    <property type="match status" value="1"/>
</dbReference>
<dbReference type="Gene3D" id="3.30.40.10">
    <property type="entry name" value="Zinc/RING finger domain, C3HC4 (zinc finger)"/>
    <property type="match status" value="1"/>
</dbReference>
<dbReference type="SUPFAM" id="SSF48371">
    <property type="entry name" value="ARM repeat"/>
    <property type="match status" value="1"/>
</dbReference>
<proteinExistence type="predicted"/>
<evidence type="ECO:0000256" key="2">
    <source>
        <dbReference type="ARBA" id="ARBA00004906"/>
    </source>
</evidence>
<evidence type="ECO:0000256" key="6">
    <source>
        <dbReference type="SAM" id="Coils"/>
    </source>
</evidence>
<accession>A0A9W7M1H4</accession>
<dbReference type="GO" id="GO:0016567">
    <property type="term" value="P:protein ubiquitination"/>
    <property type="evidence" value="ECO:0007669"/>
    <property type="project" value="InterPro"/>
</dbReference>
<keyword evidence="4" id="KW-0808">Transferase</keyword>
<evidence type="ECO:0000256" key="5">
    <source>
        <dbReference type="ARBA" id="ARBA00022786"/>
    </source>
</evidence>
<dbReference type="InterPro" id="IPR013083">
    <property type="entry name" value="Znf_RING/FYVE/PHD"/>
</dbReference>
<reference evidence="8" key="1">
    <citation type="submission" date="2023-05" db="EMBL/GenBank/DDBJ databases">
        <title>Genome and transcriptome analyses reveal genes involved in the formation of fine ridges on petal epidermal cells in Hibiscus trionum.</title>
        <authorList>
            <person name="Koshimizu S."/>
            <person name="Masuda S."/>
            <person name="Ishii T."/>
            <person name="Shirasu K."/>
            <person name="Hoshino A."/>
            <person name="Arita M."/>
        </authorList>
    </citation>
    <scope>NUCLEOTIDE SEQUENCE</scope>
    <source>
        <strain evidence="8">Hamamatsu line</strain>
    </source>
</reference>
<keyword evidence="5" id="KW-0833">Ubl conjugation pathway</keyword>